<feature type="region of interest" description="Disordered" evidence="1">
    <location>
        <begin position="153"/>
        <end position="184"/>
    </location>
</feature>
<dbReference type="Proteomes" id="UP001140513">
    <property type="component" value="Unassembled WGS sequence"/>
</dbReference>
<dbReference type="RefSeq" id="XP_056075717.1">
    <property type="nucleotide sequence ID" value="XM_056208895.1"/>
</dbReference>
<evidence type="ECO:0000256" key="1">
    <source>
        <dbReference type="SAM" id="MobiDB-lite"/>
    </source>
</evidence>
<organism evidence="2 3">
    <name type="scientific">Didymosphaeria variabile</name>
    <dbReference type="NCBI Taxonomy" id="1932322"/>
    <lineage>
        <taxon>Eukaryota</taxon>
        <taxon>Fungi</taxon>
        <taxon>Dikarya</taxon>
        <taxon>Ascomycota</taxon>
        <taxon>Pezizomycotina</taxon>
        <taxon>Dothideomycetes</taxon>
        <taxon>Pleosporomycetidae</taxon>
        <taxon>Pleosporales</taxon>
        <taxon>Massarineae</taxon>
        <taxon>Didymosphaeriaceae</taxon>
        <taxon>Didymosphaeria</taxon>
    </lineage>
</organism>
<gene>
    <name evidence="2" type="ORF">N0V89_000070</name>
</gene>
<evidence type="ECO:0000313" key="2">
    <source>
        <dbReference type="EMBL" id="KAJ4359515.1"/>
    </source>
</evidence>
<dbReference type="GeneID" id="80903600"/>
<evidence type="ECO:0000313" key="3">
    <source>
        <dbReference type="Proteomes" id="UP001140513"/>
    </source>
</evidence>
<dbReference type="OrthoDB" id="3687237at2759"/>
<dbReference type="EMBL" id="JAPEUX010000001">
    <property type="protein sequence ID" value="KAJ4359515.1"/>
    <property type="molecule type" value="Genomic_DNA"/>
</dbReference>
<protein>
    <submittedName>
        <fullName evidence="2">Uncharacterized protein</fullName>
    </submittedName>
</protein>
<accession>A0A9W8XVF1</accession>
<feature type="region of interest" description="Disordered" evidence="1">
    <location>
        <begin position="502"/>
        <end position="530"/>
    </location>
</feature>
<comment type="caution">
    <text evidence="2">The sequence shown here is derived from an EMBL/GenBank/DDBJ whole genome shotgun (WGS) entry which is preliminary data.</text>
</comment>
<proteinExistence type="predicted"/>
<name>A0A9W8XVF1_9PLEO</name>
<dbReference type="AlphaFoldDB" id="A0A9W8XVF1"/>
<reference evidence="2" key="1">
    <citation type="submission" date="2022-10" db="EMBL/GenBank/DDBJ databases">
        <title>Tapping the CABI collections for fungal endophytes: first genome assemblies for Collariella, Neodidymelliopsis, Ascochyta clinopodiicola, Didymella pomorum, Didymosphaeria variabile, Neocosmospora piperis and Neocucurbitaria cava.</title>
        <authorList>
            <person name="Hill R."/>
        </authorList>
    </citation>
    <scope>NUCLEOTIDE SEQUENCE</scope>
    <source>
        <strain evidence="2">IMI 356815</strain>
    </source>
</reference>
<keyword evidence="3" id="KW-1185">Reference proteome</keyword>
<sequence>MVPAVSTVAATGSVQSSGDVIIRLSDGLAQRLTEMVTRNHQCPAGDSFSGNNERLRQRLDTDWPAAICGSEQILLNVAPELAFGDVLLLRLQPLLWTAQEAVRAMGVVMQFARDLAENMGVTPEIAASIGVAVFALVTLNIVEEQPLAKENRISGDKLQGTMTPSASFASSTKTTSSSSSSSSSGLCTAACNMTGAIKNCETVCPGGRPTEIPESDRKVTTVHIEPWTPLPLSDWVPMIEPTSGCQQEAPKQYPEETFNETVDEFCAVVGMPWSNNSWVVDSAGKNTTSPASKRSLWQSARDLFVSRRDETSDQTTLELLWTPTDVLDLTCSLTCKESLSQLAFSNCSSKTGNTDGRMGAGGGIYIGCGSYSFSINQPKSKAKITCRNHELSAPQHDSESEGATSVESAITQWCDDNDGKKVIGTDSIYERYGTTDLGVSDQSSFWLRGSLSCGDTETVRKDDCKKSLLDGMAQCDPDGKATHGETASMGCLDYSLDLSGVTQDDNPPWNEKHQYPPPESAPSGKDDESANSVICDTRAQPGRALTEDQTNEAIAAYCKNEAAIPGFGDRWSNIFNYPPKGEAQFYSDDRFTMHLALGAETIDNKEGNEFYKDTAWCE</sequence>
<feature type="compositionally biased region" description="Low complexity" evidence="1">
    <location>
        <begin position="165"/>
        <end position="184"/>
    </location>
</feature>